<accession>A0A371F850</accession>
<protein>
    <submittedName>
        <fullName evidence="2">Uncharacterized protein</fullName>
    </submittedName>
</protein>
<proteinExistence type="predicted"/>
<evidence type="ECO:0000256" key="1">
    <source>
        <dbReference type="SAM" id="MobiDB-lite"/>
    </source>
</evidence>
<dbReference type="EMBL" id="QJKJ01010170">
    <property type="protein sequence ID" value="RDX74465.1"/>
    <property type="molecule type" value="Genomic_DNA"/>
</dbReference>
<evidence type="ECO:0000313" key="2">
    <source>
        <dbReference type="EMBL" id="RDX74465.1"/>
    </source>
</evidence>
<dbReference type="AlphaFoldDB" id="A0A371F850"/>
<gene>
    <name evidence="2" type="ORF">CR513_45794</name>
</gene>
<comment type="caution">
    <text evidence="2">The sequence shown here is derived from an EMBL/GenBank/DDBJ whole genome shotgun (WGS) entry which is preliminary data.</text>
</comment>
<feature type="region of interest" description="Disordered" evidence="1">
    <location>
        <begin position="1"/>
        <end position="21"/>
    </location>
</feature>
<evidence type="ECO:0000313" key="3">
    <source>
        <dbReference type="Proteomes" id="UP000257109"/>
    </source>
</evidence>
<reference evidence="2" key="1">
    <citation type="submission" date="2018-05" db="EMBL/GenBank/DDBJ databases">
        <title>Draft genome of Mucuna pruriens seed.</title>
        <authorList>
            <person name="Nnadi N.E."/>
            <person name="Vos R."/>
            <person name="Hasami M.H."/>
            <person name="Devisetty U.K."/>
            <person name="Aguiy J.C."/>
        </authorList>
    </citation>
    <scope>NUCLEOTIDE SEQUENCE [LARGE SCALE GENOMIC DNA]</scope>
    <source>
        <strain evidence="2">JCA_2017</strain>
    </source>
</reference>
<organism evidence="2 3">
    <name type="scientific">Mucuna pruriens</name>
    <name type="common">Velvet bean</name>
    <name type="synonym">Dolichos pruriens</name>
    <dbReference type="NCBI Taxonomy" id="157652"/>
    <lineage>
        <taxon>Eukaryota</taxon>
        <taxon>Viridiplantae</taxon>
        <taxon>Streptophyta</taxon>
        <taxon>Embryophyta</taxon>
        <taxon>Tracheophyta</taxon>
        <taxon>Spermatophyta</taxon>
        <taxon>Magnoliopsida</taxon>
        <taxon>eudicotyledons</taxon>
        <taxon>Gunneridae</taxon>
        <taxon>Pentapetalae</taxon>
        <taxon>rosids</taxon>
        <taxon>fabids</taxon>
        <taxon>Fabales</taxon>
        <taxon>Fabaceae</taxon>
        <taxon>Papilionoideae</taxon>
        <taxon>50 kb inversion clade</taxon>
        <taxon>NPAAA clade</taxon>
        <taxon>indigoferoid/millettioid clade</taxon>
        <taxon>Phaseoleae</taxon>
        <taxon>Mucuna</taxon>
    </lineage>
</organism>
<name>A0A371F850_MUCPR</name>
<sequence length="74" mass="8362">MEKIISSGPNLSRPTSRPEDCTEDATLLNKFIAKDRSTNLSYPSPLFRGDFNDGRHPLRMEASYERGNECIGEE</sequence>
<keyword evidence="3" id="KW-1185">Reference proteome</keyword>
<dbReference type="Proteomes" id="UP000257109">
    <property type="component" value="Unassembled WGS sequence"/>
</dbReference>
<feature type="non-terminal residue" evidence="2">
    <location>
        <position position="1"/>
    </location>
</feature>